<feature type="binding site" evidence="9">
    <location>
        <position position="212"/>
    </location>
    <ligand>
        <name>Zn(2+)</name>
        <dbReference type="ChEBI" id="CHEBI:29105"/>
    </ligand>
</feature>
<comment type="subcellular location">
    <subcellularLocation>
        <location evidence="2 9">Cytoplasm</location>
    </subcellularLocation>
</comment>
<accession>D5MHP5</accession>
<dbReference type="HAMAP" id="MF_00067">
    <property type="entry name" value="GmhA"/>
    <property type="match status" value="1"/>
</dbReference>
<dbReference type="GO" id="GO:0005975">
    <property type="term" value="P:carbohydrate metabolic process"/>
    <property type="evidence" value="ECO:0007669"/>
    <property type="project" value="UniProtKB-UniRule"/>
</dbReference>
<dbReference type="PANTHER" id="PTHR30390">
    <property type="entry name" value="SEDOHEPTULOSE 7-PHOSPHATE ISOMERASE / DNAA INITIATOR-ASSOCIATING FACTOR FOR REPLICATION INITIATION"/>
    <property type="match status" value="1"/>
</dbReference>
<evidence type="ECO:0000313" key="12">
    <source>
        <dbReference type="Proteomes" id="UP000006898"/>
    </source>
</evidence>
<feature type="binding site" evidence="9">
    <location>
        <position position="97"/>
    </location>
    <ligand>
        <name>substrate</name>
    </ligand>
</feature>
<feature type="binding site" evidence="9">
    <location>
        <begin position="152"/>
        <end position="154"/>
    </location>
    <ligand>
        <name>substrate</name>
    </ligand>
</feature>
<dbReference type="GO" id="GO:0005737">
    <property type="term" value="C:cytoplasm"/>
    <property type="evidence" value="ECO:0007669"/>
    <property type="project" value="UniProtKB-SubCell"/>
</dbReference>
<proteinExistence type="inferred from homology"/>
<evidence type="ECO:0000256" key="8">
    <source>
        <dbReference type="ARBA" id="ARBA00023277"/>
    </source>
</evidence>
<keyword evidence="8 9" id="KW-0119">Carbohydrate metabolism</keyword>
<dbReference type="InterPro" id="IPR050099">
    <property type="entry name" value="SIS_GmhA/DiaA_subfam"/>
</dbReference>
<comment type="catalytic activity">
    <reaction evidence="1 9">
        <text>2 D-sedoheptulose 7-phosphate = D-glycero-alpha-D-manno-heptose 7-phosphate + D-glycero-beta-D-manno-heptose 7-phosphate</text>
        <dbReference type="Rhea" id="RHEA:27489"/>
        <dbReference type="ChEBI" id="CHEBI:57483"/>
        <dbReference type="ChEBI" id="CHEBI:60203"/>
        <dbReference type="ChEBI" id="CHEBI:60204"/>
        <dbReference type="EC" id="5.3.1.28"/>
    </reaction>
</comment>
<dbReference type="HOGENOM" id="CLU_080999_3_0_0"/>
<keyword evidence="7 9" id="KW-0413">Isomerase</keyword>
<evidence type="ECO:0000256" key="7">
    <source>
        <dbReference type="ARBA" id="ARBA00023235"/>
    </source>
</evidence>
<dbReference type="STRING" id="671143.DAMO_0057"/>
<evidence type="ECO:0000256" key="5">
    <source>
        <dbReference type="ARBA" id="ARBA00022723"/>
    </source>
</evidence>
<evidence type="ECO:0000256" key="4">
    <source>
        <dbReference type="ARBA" id="ARBA00022490"/>
    </source>
</evidence>
<comment type="pathway">
    <text evidence="9">Carbohydrate biosynthesis; D-glycero-D-manno-heptose 7-phosphate biosynthesis; D-glycero-alpha-D-manno-heptose 7-phosphate and D-glycero-beta-D-manno-heptose 7-phosphate from sedoheptulose 7-phosphate: step 1/1.</text>
</comment>
<dbReference type="AlphaFoldDB" id="D5MHP5"/>
<feature type="binding site" evidence="9">
    <location>
        <position position="204"/>
    </location>
    <ligand>
        <name>Zn(2+)</name>
        <dbReference type="ChEBI" id="CHEBI:29105"/>
    </ligand>
</feature>
<dbReference type="Proteomes" id="UP000006898">
    <property type="component" value="Chromosome"/>
</dbReference>
<dbReference type="GO" id="GO:2001061">
    <property type="term" value="P:D-glycero-D-manno-heptose 7-phosphate biosynthetic process"/>
    <property type="evidence" value="ECO:0007669"/>
    <property type="project" value="UniProtKB-UniPathway"/>
</dbReference>
<protein>
    <recommendedName>
        <fullName evidence="9">Phosphoheptose isomerase</fullName>
        <ecNumber evidence="9">5.3.1.28</ecNumber>
    </recommendedName>
    <alternativeName>
        <fullName evidence="9">Sedoheptulose 7-phosphate isomerase</fullName>
    </alternativeName>
</protein>
<dbReference type="InterPro" id="IPR001347">
    <property type="entry name" value="SIS_dom"/>
</dbReference>
<organism evidence="11 12">
    <name type="scientific">Methylomirabilis oxygeniifera</name>
    <dbReference type="NCBI Taxonomy" id="671143"/>
    <lineage>
        <taxon>Bacteria</taxon>
        <taxon>Candidatus Methylomirabilota</taxon>
        <taxon>Candidatus Methylomirabilia</taxon>
        <taxon>Candidatus Methylomirabilales</taxon>
        <taxon>Candidatus Methylomirabilaceae</taxon>
        <taxon>Candidatus Methylomirabilis</taxon>
    </lineage>
</organism>
<dbReference type="EC" id="5.3.1.28" evidence="9"/>
<keyword evidence="6 9" id="KW-0862">Zinc</keyword>
<evidence type="ECO:0000256" key="6">
    <source>
        <dbReference type="ARBA" id="ARBA00022833"/>
    </source>
</evidence>
<feature type="binding site" evidence="9">
    <location>
        <begin position="84"/>
        <end position="86"/>
    </location>
    <ligand>
        <name>substrate</name>
    </ligand>
</feature>
<dbReference type="CDD" id="cd05006">
    <property type="entry name" value="SIS_GmhA"/>
    <property type="match status" value="1"/>
</dbReference>
<name>D5MHP5_METO1</name>
<feature type="binding site" evidence="9">
    <location>
        <position position="157"/>
    </location>
    <ligand>
        <name>substrate</name>
    </ligand>
</feature>
<comment type="miscellaneous">
    <text evidence="9">The reaction produces a racemic mixture of D-glycero-alpha-D-manno-heptose 7-phosphate and D-glycero-beta-D-manno-heptose 7-phosphate.</text>
</comment>
<dbReference type="GO" id="GO:0008270">
    <property type="term" value="F:zinc ion binding"/>
    <property type="evidence" value="ECO:0007669"/>
    <property type="project" value="UniProtKB-UniRule"/>
</dbReference>
<keyword evidence="5 9" id="KW-0479">Metal-binding</keyword>
<keyword evidence="4 9" id="KW-0963">Cytoplasm</keyword>
<dbReference type="UniPathway" id="UPA00041">
    <property type="reaction ID" value="UER00436"/>
</dbReference>
<evidence type="ECO:0000313" key="11">
    <source>
        <dbReference type="EMBL" id="CBE67178.1"/>
    </source>
</evidence>
<dbReference type="PATRIC" id="fig|671143.5.peg.48"/>
<dbReference type="PROSITE" id="PS51464">
    <property type="entry name" value="SIS"/>
    <property type="match status" value="1"/>
</dbReference>
<dbReference type="PANTHER" id="PTHR30390:SF6">
    <property type="entry name" value="DNAA INITIATOR-ASSOCIATING PROTEIN DIAA"/>
    <property type="match status" value="1"/>
</dbReference>
<dbReference type="eggNOG" id="COG0279">
    <property type="taxonomic scope" value="Bacteria"/>
</dbReference>
<comment type="similarity">
    <text evidence="3 9">Belongs to the SIS family. GmhA subfamily.</text>
</comment>
<evidence type="ECO:0000256" key="9">
    <source>
        <dbReference type="HAMAP-Rule" id="MF_00067"/>
    </source>
</evidence>
<feature type="binding site" evidence="9">
    <location>
        <position position="93"/>
    </location>
    <ligand>
        <name>Zn(2+)</name>
        <dbReference type="ChEBI" id="CHEBI:29105"/>
    </ligand>
</feature>
<dbReference type="InterPro" id="IPR046348">
    <property type="entry name" value="SIS_dom_sf"/>
</dbReference>
<dbReference type="GO" id="GO:0097367">
    <property type="term" value="F:carbohydrate derivative binding"/>
    <property type="evidence" value="ECO:0007669"/>
    <property type="project" value="InterPro"/>
</dbReference>
<dbReference type="SUPFAM" id="SSF53697">
    <property type="entry name" value="SIS domain"/>
    <property type="match status" value="1"/>
</dbReference>
<dbReference type="GO" id="GO:0008968">
    <property type="term" value="F:D-sedoheptulose 7-phosphate isomerase activity"/>
    <property type="evidence" value="ECO:0007669"/>
    <property type="project" value="UniProtKB-UniRule"/>
</dbReference>
<evidence type="ECO:0000256" key="2">
    <source>
        <dbReference type="ARBA" id="ARBA00004496"/>
    </source>
</evidence>
<comment type="function">
    <text evidence="9">Catalyzes the isomerization of sedoheptulose 7-phosphate in D-glycero-D-manno-heptose 7-phosphate.</text>
</comment>
<feature type="binding site" evidence="9">
    <location>
        <begin position="126"/>
        <end position="127"/>
    </location>
    <ligand>
        <name>substrate</name>
    </ligand>
</feature>
<dbReference type="EMBL" id="FP565575">
    <property type="protein sequence ID" value="CBE67178.1"/>
    <property type="molecule type" value="Genomic_DNA"/>
</dbReference>
<gene>
    <name evidence="9 11" type="primary">gmhA</name>
    <name evidence="11" type="ORF">DAMO_0057</name>
</gene>
<dbReference type="InterPro" id="IPR004515">
    <property type="entry name" value="Phosphoheptose_Isoase"/>
</dbReference>
<dbReference type="Gene3D" id="3.40.50.10490">
    <property type="entry name" value="Glucose-6-phosphate isomerase like protein, domain 1"/>
    <property type="match status" value="1"/>
</dbReference>
<evidence type="ECO:0000256" key="1">
    <source>
        <dbReference type="ARBA" id="ARBA00000348"/>
    </source>
</evidence>
<dbReference type="InterPro" id="IPR035461">
    <property type="entry name" value="GmhA/DiaA"/>
</dbReference>
<dbReference type="KEGG" id="mox:DAMO_0057"/>
<evidence type="ECO:0000259" key="10">
    <source>
        <dbReference type="PROSITE" id="PS51464"/>
    </source>
</evidence>
<evidence type="ECO:0000256" key="3">
    <source>
        <dbReference type="ARBA" id="ARBA00009894"/>
    </source>
</evidence>
<feature type="binding site" evidence="9">
    <location>
        <position position="204"/>
    </location>
    <ligand>
        <name>substrate</name>
    </ligand>
</feature>
<feature type="binding site" evidence="9">
    <location>
        <position position="97"/>
    </location>
    <ligand>
        <name>Zn(2+)</name>
        <dbReference type="ChEBI" id="CHEBI:29105"/>
    </ligand>
</feature>
<dbReference type="Pfam" id="PF13580">
    <property type="entry name" value="SIS_2"/>
    <property type="match status" value="1"/>
</dbReference>
<comment type="cofactor">
    <cofactor evidence="9">
        <name>Zn(2+)</name>
        <dbReference type="ChEBI" id="CHEBI:29105"/>
    </cofactor>
    <text evidence="9">Binds 1 zinc ion per subunit.</text>
</comment>
<sequence>MSTGPATGESGNEDPERFFSLESGARNMEPGTSHSHREMAEAIFRESAGLQLAFLEGHLDLVARAATAIAGALRAGRKVLIFGNGGSAADAQHFAGELVNRFLLDRPALPAVALTTDGSILTSISNDRGYAQIFARQVEALGSAGDVAIGISTSGRSPSVVGGIETAGKLQLCTVAFTGGDGGKLAGLADYAFVVPSRSTPRIQEVHATLGHALCQLVEAELFGV</sequence>
<reference evidence="11 12" key="1">
    <citation type="journal article" date="2010" name="Nature">
        <title>Nitrite-driven anaerobic methane oxidation by oxygenic bacteria.</title>
        <authorList>
            <person name="Ettwig K.F."/>
            <person name="Butler M.K."/>
            <person name="Le Paslier D."/>
            <person name="Pelletier E."/>
            <person name="Mangenot S."/>
            <person name="Kuypers M.M.M."/>
            <person name="Schreiber F."/>
            <person name="Dutilh B.E."/>
            <person name="Zedelius J."/>
            <person name="de Beer D."/>
            <person name="Gloerich J."/>
            <person name="Wessels H.J.C.T."/>
            <person name="van Allen T."/>
            <person name="Luesken F."/>
            <person name="Wu M."/>
            <person name="van de Pas-Schoonen K.T."/>
            <person name="Op den Camp H.J.M."/>
            <person name="Janssen-Megens E.M."/>
            <person name="Francoijs K-J."/>
            <person name="Stunnenberg H."/>
            <person name="Weissenbach J."/>
            <person name="Jetten M.S.M."/>
            <person name="Strous M."/>
        </authorList>
    </citation>
    <scope>NUCLEOTIDE SEQUENCE [LARGE SCALE GENOMIC DNA]</scope>
</reference>
<feature type="domain" description="SIS" evidence="10">
    <location>
        <begin position="69"/>
        <end position="225"/>
    </location>
</feature>